<sequence length="264" mass="30356">MPDAVFPFPGGKSRLSSWILDYVPEHRCFVEAFGGAAGVLANKDPETSKVEVYNDLDEDLVHFFQVLREQPGDLVEWLSSVPYSRGVHSEWAKKYYRGYRPKDSVKRAGQFFYLRYSQWGGGYDSFNGFATSKVSSRALSFSNKIDRLREFAERFDEVVIENLHWQELVEKYDDEETVFYFDPPYVGTEDYYPTSEIEHEELVDTLTQLSGFGLCSYQDLPEQVDRLWVVSRDSKNYINSGTSGSANQTSERLLLNFDPAEVVS</sequence>
<dbReference type="OrthoDB" id="372040at2157"/>
<comment type="similarity">
    <text evidence="1">Belongs to the N(4)/N(6)-methyltransferase family.</text>
</comment>
<evidence type="ECO:0000256" key="2">
    <source>
        <dbReference type="ARBA" id="ARBA00011900"/>
    </source>
</evidence>
<reference evidence="7 8" key="1">
    <citation type="submission" date="2015-08" db="EMBL/GenBank/DDBJ databases">
        <title>Genomes of Isolates from Cabo Rojo, PR.</title>
        <authorList>
            <person name="Sanchez-Nieves R.L."/>
            <person name="Montalvo-Rodriguez R."/>
        </authorList>
    </citation>
    <scope>NUCLEOTIDE SEQUENCE [LARGE SCALE GENOMIC DNA]</scope>
    <source>
        <strain evidence="7 8">SL3</strain>
    </source>
</reference>
<dbReference type="EC" id="2.1.1.72" evidence="2"/>
<evidence type="ECO:0000256" key="3">
    <source>
        <dbReference type="ARBA" id="ARBA00022603"/>
    </source>
</evidence>
<dbReference type="GO" id="GO:1904047">
    <property type="term" value="F:S-adenosyl-L-methionine binding"/>
    <property type="evidence" value="ECO:0007669"/>
    <property type="project" value="TreeGrafter"/>
</dbReference>
<keyword evidence="3 7" id="KW-0489">Methyltransferase</keyword>
<dbReference type="GO" id="GO:0009007">
    <property type="term" value="F:site-specific DNA-methyltransferase (adenine-specific) activity"/>
    <property type="evidence" value="ECO:0007669"/>
    <property type="project" value="UniProtKB-EC"/>
</dbReference>
<dbReference type="Pfam" id="PF02086">
    <property type="entry name" value="MethyltransfD12"/>
    <property type="match status" value="1"/>
</dbReference>
<dbReference type="GO" id="GO:0032259">
    <property type="term" value="P:methylation"/>
    <property type="evidence" value="ECO:0007669"/>
    <property type="project" value="UniProtKB-KW"/>
</dbReference>
<evidence type="ECO:0000256" key="4">
    <source>
        <dbReference type="ARBA" id="ARBA00022679"/>
    </source>
</evidence>
<evidence type="ECO:0000256" key="5">
    <source>
        <dbReference type="ARBA" id="ARBA00022691"/>
    </source>
</evidence>
<dbReference type="PRINTS" id="PR00505">
    <property type="entry name" value="D12N6MTFRASE"/>
</dbReference>
<dbReference type="PANTHER" id="PTHR30481:SF4">
    <property type="entry name" value="SITE-SPECIFIC DNA-METHYLTRANSFERASE (ADENINE-SPECIFIC)"/>
    <property type="match status" value="1"/>
</dbReference>
<dbReference type="InterPro" id="IPR012327">
    <property type="entry name" value="MeTrfase_D12"/>
</dbReference>
<dbReference type="Gene3D" id="3.40.50.150">
    <property type="entry name" value="Vaccinia Virus protein VP39"/>
    <property type="match status" value="1"/>
</dbReference>
<dbReference type="Gene3D" id="1.10.1020.10">
    <property type="entry name" value="Adenine-specific Methyltransferase, Domain 2"/>
    <property type="match status" value="1"/>
</dbReference>
<dbReference type="RefSeq" id="WP_053967963.1">
    <property type="nucleotide sequence ID" value="NZ_LIUF01000003.1"/>
</dbReference>
<comment type="caution">
    <text evidence="7">The sequence shown here is derived from an EMBL/GenBank/DDBJ whole genome shotgun (WGS) entry which is preliminary data.</text>
</comment>
<evidence type="ECO:0000256" key="1">
    <source>
        <dbReference type="ARBA" id="ARBA00006594"/>
    </source>
</evidence>
<keyword evidence="5" id="KW-0949">S-adenosyl-L-methionine</keyword>
<dbReference type="STRING" id="1705562.AMS69_10120"/>
<dbReference type="GO" id="GO:0009307">
    <property type="term" value="P:DNA restriction-modification system"/>
    <property type="evidence" value="ECO:0007669"/>
    <property type="project" value="InterPro"/>
</dbReference>
<evidence type="ECO:0000256" key="6">
    <source>
        <dbReference type="ARBA" id="ARBA00047942"/>
    </source>
</evidence>
<keyword evidence="8" id="KW-1185">Reference proteome</keyword>
<dbReference type="PATRIC" id="fig|1705562.3.peg.186"/>
<dbReference type="EMBL" id="LIUF01000003">
    <property type="protein sequence ID" value="KOX92808.1"/>
    <property type="molecule type" value="Genomic_DNA"/>
</dbReference>
<dbReference type="AlphaFoldDB" id="A0A0M9AJM5"/>
<organism evidence="7 8">
    <name type="scientific">Haloarcula rubripromontorii</name>
    <dbReference type="NCBI Taxonomy" id="1705562"/>
    <lineage>
        <taxon>Archaea</taxon>
        <taxon>Methanobacteriati</taxon>
        <taxon>Methanobacteriota</taxon>
        <taxon>Stenosarchaea group</taxon>
        <taxon>Halobacteria</taxon>
        <taxon>Halobacteriales</taxon>
        <taxon>Haloarculaceae</taxon>
        <taxon>Haloarcula</taxon>
    </lineage>
</organism>
<dbReference type="InterPro" id="IPR023095">
    <property type="entry name" value="Ade_MeTrfase_dom_2"/>
</dbReference>
<accession>A0A0M9AJM5</accession>
<keyword evidence="4 7" id="KW-0808">Transferase</keyword>
<dbReference type="Proteomes" id="UP000037729">
    <property type="component" value="Unassembled WGS sequence"/>
</dbReference>
<dbReference type="GO" id="GO:0043565">
    <property type="term" value="F:sequence-specific DNA binding"/>
    <property type="evidence" value="ECO:0007669"/>
    <property type="project" value="TreeGrafter"/>
</dbReference>
<dbReference type="InterPro" id="IPR029063">
    <property type="entry name" value="SAM-dependent_MTases_sf"/>
</dbReference>
<dbReference type="PANTHER" id="PTHR30481">
    <property type="entry name" value="DNA ADENINE METHYLASE"/>
    <property type="match status" value="1"/>
</dbReference>
<dbReference type="SUPFAM" id="SSF53335">
    <property type="entry name" value="S-adenosyl-L-methionine-dependent methyltransferases"/>
    <property type="match status" value="1"/>
</dbReference>
<evidence type="ECO:0000313" key="8">
    <source>
        <dbReference type="Proteomes" id="UP000037729"/>
    </source>
</evidence>
<evidence type="ECO:0000313" key="7">
    <source>
        <dbReference type="EMBL" id="KOX92808.1"/>
    </source>
</evidence>
<proteinExistence type="inferred from homology"/>
<name>A0A0M9AJM5_9EURY</name>
<comment type="catalytic activity">
    <reaction evidence="6">
        <text>a 2'-deoxyadenosine in DNA + S-adenosyl-L-methionine = an N(6)-methyl-2'-deoxyadenosine in DNA + S-adenosyl-L-homocysteine + H(+)</text>
        <dbReference type="Rhea" id="RHEA:15197"/>
        <dbReference type="Rhea" id="RHEA-COMP:12418"/>
        <dbReference type="Rhea" id="RHEA-COMP:12419"/>
        <dbReference type="ChEBI" id="CHEBI:15378"/>
        <dbReference type="ChEBI" id="CHEBI:57856"/>
        <dbReference type="ChEBI" id="CHEBI:59789"/>
        <dbReference type="ChEBI" id="CHEBI:90615"/>
        <dbReference type="ChEBI" id="CHEBI:90616"/>
        <dbReference type="EC" id="2.1.1.72"/>
    </reaction>
</comment>
<protein>
    <recommendedName>
        <fullName evidence="2">site-specific DNA-methyltransferase (adenine-specific)</fullName>
        <ecNumber evidence="2">2.1.1.72</ecNumber>
    </recommendedName>
</protein>
<gene>
    <name evidence="7" type="ORF">AMS69_10120</name>
</gene>
<dbReference type="GO" id="GO:0006298">
    <property type="term" value="P:mismatch repair"/>
    <property type="evidence" value="ECO:0007669"/>
    <property type="project" value="TreeGrafter"/>
</dbReference>